<dbReference type="Proteomes" id="UP000829720">
    <property type="component" value="Unassembled WGS sequence"/>
</dbReference>
<evidence type="ECO:0000256" key="2">
    <source>
        <dbReference type="ARBA" id="ARBA00007647"/>
    </source>
</evidence>
<proteinExistence type="inferred from homology"/>
<keyword evidence="4 8" id="KW-0808">Transferase</keyword>
<reference evidence="9" key="1">
    <citation type="submission" date="2021-01" db="EMBL/GenBank/DDBJ databases">
        <authorList>
            <person name="Zahm M."/>
            <person name="Roques C."/>
            <person name="Cabau C."/>
            <person name="Klopp C."/>
            <person name="Donnadieu C."/>
            <person name="Jouanno E."/>
            <person name="Lampietro C."/>
            <person name="Louis A."/>
            <person name="Herpin A."/>
            <person name="Echchiki A."/>
            <person name="Berthelot C."/>
            <person name="Parey E."/>
            <person name="Roest-Crollius H."/>
            <person name="Braasch I."/>
            <person name="Postlethwait J."/>
            <person name="Bobe J."/>
            <person name="Montfort J."/>
            <person name="Bouchez O."/>
            <person name="Begum T."/>
            <person name="Mejri S."/>
            <person name="Adams A."/>
            <person name="Chen W.-J."/>
            <person name="Guiguen Y."/>
        </authorList>
    </citation>
    <scope>NUCLEOTIDE SEQUENCE</scope>
    <source>
        <tissue evidence="9">Blood</tissue>
    </source>
</reference>
<keyword evidence="6 8" id="KW-1133">Transmembrane helix</keyword>
<keyword evidence="10" id="KW-1185">Reference proteome</keyword>
<evidence type="ECO:0000313" key="9">
    <source>
        <dbReference type="EMBL" id="KAI1893365.1"/>
    </source>
</evidence>
<dbReference type="GO" id="GO:0016757">
    <property type="term" value="F:glycosyltransferase activity"/>
    <property type="evidence" value="ECO:0007669"/>
    <property type="project" value="UniProtKB-UniRule"/>
</dbReference>
<dbReference type="OrthoDB" id="2526284at2759"/>
<accession>A0A8T3DG05</accession>
<dbReference type="Pfam" id="PF01697">
    <property type="entry name" value="Glyco_transf_92"/>
    <property type="match status" value="1"/>
</dbReference>
<protein>
    <recommendedName>
        <fullName evidence="8">Glycosyltransferase family 92 protein</fullName>
        <ecNumber evidence="8">2.4.1.-</ecNumber>
    </recommendedName>
</protein>
<name>A0A8T3DG05_9TELE</name>
<evidence type="ECO:0000256" key="5">
    <source>
        <dbReference type="ARBA" id="ARBA00022692"/>
    </source>
</evidence>
<gene>
    <name evidence="9" type="ORF">AGOR_G00122980</name>
</gene>
<dbReference type="EC" id="2.4.1.-" evidence="8"/>
<evidence type="ECO:0000256" key="4">
    <source>
        <dbReference type="ARBA" id="ARBA00022679"/>
    </source>
</evidence>
<organism evidence="9 10">
    <name type="scientific">Albula goreensis</name>
    <dbReference type="NCBI Taxonomy" id="1534307"/>
    <lineage>
        <taxon>Eukaryota</taxon>
        <taxon>Metazoa</taxon>
        <taxon>Chordata</taxon>
        <taxon>Craniata</taxon>
        <taxon>Vertebrata</taxon>
        <taxon>Euteleostomi</taxon>
        <taxon>Actinopterygii</taxon>
        <taxon>Neopterygii</taxon>
        <taxon>Teleostei</taxon>
        <taxon>Albuliformes</taxon>
        <taxon>Albulidae</taxon>
        <taxon>Albula</taxon>
    </lineage>
</organism>
<dbReference type="PANTHER" id="PTHR21461">
    <property type="entry name" value="GLYCOSYLTRANSFERASE FAMILY 92 PROTEIN"/>
    <property type="match status" value="1"/>
</dbReference>
<sequence>MADPKTAKDAPRSKSSWKLFGLLVLTFVYVSSVYWLNSGPIKVPQIPSPRLAPRPLSVCGYPVRSNPLINVMGSKSYVVTPYVEHRGEEKEIRAISIVNRHEFIKFNCLLCCGGKEFSVTANLNVHSDHFGYDYCTGDILCPIPQGCEAPEHVAIFSSTMEGREGWKPSVIPVLNQKPKSSDFNFTFTICISPMHKNYNNLLQVVQAMEMYRLLGVQRVVVYKINCGPDVQKVLDYYEKKGFVEVIPWDVTSYISVSSGWQRSESPGDLHYYGQIPALNDCVYRYMYRTEYVALHDIDELILPLKVENWSQLLKQLEQEHFPGMGFEFENHVFPITVSDEADNYRPEDWGNVSGVNVLEHILREPNIPGQFNDFKVIVNPRSVFETTVHGFLRSLHGSVRVSTDLAHIYHVRKTRRPDLPRAQLIRDDRIRAYAARLMPAVSEVLKNVKKNTV</sequence>
<evidence type="ECO:0000256" key="3">
    <source>
        <dbReference type="ARBA" id="ARBA00022676"/>
    </source>
</evidence>
<dbReference type="GO" id="GO:0005737">
    <property type="term" value="C:cytoplasm"/>
    <property type="evidence" value="ECO:0007669"/>
    <property type="project" value="TreeGrafter"/>
</dbReference>
<evidence type="ECO:0000256" key="7">
    <source>
        <dbReference type="ARBA" id="ARBA00023136"/>
    </source>
</evidence>
<keyword evidence="3 8" id="KW-0328">Glycosyltransferase</keyword>
<keyword evidence="5 8" id="KW-0812">Transmembrane</keyword>
<comment type="similarity">
    <text evidence="2 8">Belongs to the glycosyltransferase 92 family.</text>
</comment>
<evidence type="ECO:0000256" key="1">
    <source>
        <dbReference type="ARBA" id="ARBA00004167"/>
    </source>
</evidence>
<evidence type="ECO:0000256" key="8">
    <source>
        <dbReference type="RuleBase" id="RU366017"/>
    </source>
</evidence>
<dbReference type="InterPro" id="IPR008166">
    <property type="entry name" value="Glyco_transf_92"/>
</dbReference>
<dbReference type="EMBL" id="JAERUA010000011">
    <property type="protein sequence ID" value="KAI1893365.1"/>
    <property type="molecule type" value="Genomic_DNA"/>
</dbReference>
<keyword evidence="7 8" id="KW-0472">Membrane</keyword>
<dbReference type="AlphaFoldDB" id="A0A8T3DG05"/>
<evidence type="ECO:0000313" key="10">
    <source>
        <dbReference type="Proteomes" id="UP000829720"/>
    </source>
</evidence>
<dbReference type="PANTHER" id="PTHR21461:SF52">
    <property type="entry name" value="GLYCOSYLTRANSFERASE FAMILY 92 PROTEIN"/>
    <property type="match status" value="1"/>
</dbReference>
<comment type="caution">
    <text evidence="9">The sequence shown here is derived from an EMBL/GenBank/DDBJ whole genome shotgun (WGS) entry which is preliminary data.</text>
</comment>
<comment type="subcellular location">
    <subcellularLocation>
        <location evidence="1">Membrane</location>
        <topology evidence="1">Single-pass membrane protein</topology>
    </subcellularLocation>
</comment>
<evidence type="ECO:0000256" key="6">
    <source>
        <dbReference type="ARBA" id="ARBA00022989"/>
    </source>
</evidence>
<dbReference type="GO" id="GO:0016020">
    <property type="term" value="C:membrane"/>
    <property type="evidence" value="ECO:0007669"/>
    <property type="project" value="UniProtKB-SubCell"/>
</dbReference>
<feature type="transmembrane region" description="Helical" evidence="8">
    <location>
        <begin position="20"/>
        <end position="37"/>
    </location>
</feature>